<dbReference type="PANTHER" id="PTHR42748">
    <property type="entry name" value="NITROGEN METABOLITE REPRESSION PROTEIN NMRA FAMILY MEMBER"/>
    <property type="match status" value="1"/>
</dbReference>
<name>A0A084BA06_STACB</name>
<keyword evidence="2" id="KW-0521">NADP</keyword>
<dbReference type="OrthoDB" id="3358371at2759"/>
<gene>
    <name evidence="5" type="ORF">S7711_07292</name>
</gene>
<evidence type="ECO:0000259" key="4">
    <source>
        <dbReference type="Pfam" id="PF05368"/>
    </source>
</evidence>
<dbReference type="AlphaFoldDB" id="A0A084BA06"/>
<sequence length="308" mass="33553">MLSSKLIVVLGATGNQGGSIVDVFLEDPGWRVRGITRNPSGGKARALAARGAEVVHADLDNPATFAPAFEGATVIFAVSDFWGIYADPANKDQPKPGQPLNLWAADHETHQLIGLVDAASKVPTLERFILSSLSSPTKWSKGKYSHVYHFDSKAEAEDYARESHPSLWAKTSVFQAGYFLSNFVSNPITKPQRASNGIIQFIGNLDPDNKLPWLAAEEDTGPLVKALLEEPAGKNLIGYRAWLSPKELADAFTKATGMKSEAIMLPKGQSHLPLPPELAEELDDNWSHWNEFGYYGGDPTVIHPESVH</sequence>
<proteinExistence type="inferred from homology"/>
<protein>
    <recommendedName>
        <fullName evidence="4">NmrA-like domain-containing protein</fullName>
    </recommendedName>
</protein>
<dbReference type="Gene3D" id="3.90.25.10">
    <property type="entry name" value="UDP-galactose 4-epimerase, domain 1"/>
    <property type="match status" value="1"/>
</dbReference>
<dbReference type="PANTHER" id="PTHR42748:SF30">
    <property type="entry name" value="NMRA-LIKE DOMAIN-CONTAINING PROTEIN"/>
    <property type="match status" value="1"/>
</dbReference>
<evidence type="ECO:0000313" key="6">
    <source>
        <dbReference type="Proteomes" id="UP000028045"/>
    </source>
</evidence>
<dbReference type="GO" id="GO:0005634">
    <property type="term" value="C:nucleus"/>
    <property type="evidence" value="ECO:0007669"/>
    <property type="project" value="TreeGrafter"/>
</dbReference>
<evidence type="ECO:0000256" key="2">
    <source>
        <dbReference type="ARBA" id="ARBA00022857"/>
    </source>
</evidence>
<dbReference type="HOGENOM" id="CLU_007383_8_6_1"/>
<dbReference type="CDD" id="cd05251">
    <property type="entry name" value="NmrA_like_SDR_a"/>
    <property type="match status" value="1"/>
</dbReference>
<dbReference type="Proteomes" id="UP000028045">
    <property type="component" value="Unassembled WGS sequence"/>
</dbReference>
<keyword evidence="3" id="KW-0560">Oxidoreductase</keyword>
<dbReference type="Pfam" id="PF05368">
    <property type="entry name" value="NmrA"/>
    <property type="match status" value="1"/>
</dbReference>
<dbReference type="SUPFAM" id="SSF51735">
    <property type="entry name" value="NAD(P)-binding Rossmann-fold domains"/>
    <property type="match status" value="1"/>
</dbReference>
<accession>A0A084BA06</accession>
<dbReference type="InterPro" id="IPR008030">
    <property type="entry name" value="NmrA-like"/>
</dbReference>
<evidence type="ECO:0000313" key="5">
    <source>
        <dbReference type="EMBL" id="KEY74385.1"/>
    </source>
</evidence>
<dbReference type="Gene3D" id="3.40.50.720">
    <property type="entry name" value="NAD(P)-binding Rossmann-like Domain"/>
    <property type="match status" value="1"/>
</dbReference>
<keyword evidence="6" id="KW-1185">Reference proteome</keyword>
<dbReference type="InterPro" id="IPR036291">
    <property type="entry name" value="NAD(P)-bd_dom_sf"/>
</dbReference>
<organism evidence="5 6">
    <name type="scientific">Stachybotrys chartarum (strain CBS 109288 / IBT 7711)</name>
    <name type="common">Toxic black mold</name>
    <name type="synonym">Stilbospora chartarum</name>
    <dbReference type="NCBI Taxonomy" id="1280523"/>
    <lineage>
        <taxon>Eukaryota</taxon>
        <taxon>Fungi</taxon>
        <taxon>Dikarya</taxon>
        <taxon>Ascomycota</taxon>
        <taxon>Pezizomycotina</taxon>
        <taxon>Sordariomycetes</taxon>
        <taxon>Hypocreomycetidae</taxon>
        <taxon>Hypocreales</taxon>
        <taxon>Stachybotryaceae</taxon>
        <taxon>Stachybotrys</taxon>
    </lineage>
</organism>
<comment type="similarity">
    <text evidence="1">Belongs to the NmrA-type oxidoreductase family.</text>
</comment>
<evidence type="ECO:0000256" key="3">
    <source>
        <dbReference type="ARBA" id="ARBA00023002"/>
    </source>
</evidence>
<reference evidence="5 6" key="1">
    <citation type="journal article" date="2014" name="BMC Genomics">
        <title>Comparative genome sequencing reveals chemotype-specific gene clusters in the toxigenic black mold Stachybotrys.</title>
        <authorList>
            <person name="Semeiks J."/>
            <person name="Borek D."/>
            <person name="Otwinowski Z."/>
            <person name="Grishin N.V."/>
        </authorList>
    </citation>
    <scope>NUCLEOTIDE SEQUENCE [LARGE SCALE GENOMIC DNA]</scope>
    <source>
        <strain evidence="6">CBS 109288 / IBT 7711</strain>
    </source>
</reference>
<dbReference type="GO" id="GO:0016491">
    <property type="term" value="F:oxidoreductase activity"/>
    <property type="evidence" value="ECO:0007669"/>
    <property type="project" value="UniProtKB-KW"/>
</dbReference>
<dbReference type="InterPro" id="IPR051164">
    <property type="entry name" value="NmrA-like_oxidored"/>
</dbReference>
<feature type="domain" description="NmrA-like" evidence="4">
    <location>
        <begin position="4"/>
        <end position="296"/>
    </location>
</feature>
<evidence type="ECO:0000256" key="1">
    <source>
        <dbReference type="ARBA" id="ARBA00006328"/>
    </source>
</evidence>
<dbReference type="EMBL" id="KL647604">
    <property type="protein sequence ID" value="KEY74385.1"/>
    <property type="molecule type" value="Genomic_DNA"/>
</dbReference>